<reference evidence="1" key="1">
    <citation type="submission" date="2014-11" db="EMBL/GenBank/DDBJ databases">
        <authorList>
            <person name="Amaro Gonzalez C."/>
        </authorList>
    </citation>
    <scope>NUCLEOTIDE SEQUENCE</scope>
</reference>
<evidence type="ECO:0000313" key="1">
    <source>
        <dbReference type="EMBL" id="JAH94208.1"/>
    </source>
</evidence>
<dbReference type="AlphaFoldDB" id="A0A0E9WXK0"/>
<name>A0A0E9WXK0_ANGAN</name>
<reference evidence="1" key="2">
    <citation type="journal article" date="2015" name="Fish Shellfish Immunol.">
        <title>Early steps in the European eel (Anguilla anguilla)-Vibrio vulnificus interaction in the gills: Role of the RtxA13 toxin.</title>
        <authorList>
            <person name="Callol A."/>
            <person name="Pajuelo D."/>
            <person name="Ebbesson L."/>
            <person name="Teles M."/>
            <person name="MacKenzie S."/>
            <person name="Amaro C."/>
        </authorList>
    </citation>
    <scope>NUCLEOTIDE SEQUENCE</scope>
</reference>
<proteinExistence type="predicted"/>
<organism evidence="1">
    <name type="scientific">Anguilla anguilla</name>
    <name type="common">European freshwater eel</name>
    <name type="synonym">Muraena anguilla</name>
    <dbReference type="NCBI Taxonomy" id="7936"/>
    <lineage>
        <taxon>Eukaryota</taxon>
        <taxon>Metazoa</taxon>
        <taxon>Chordata</taxon>
        <taxon>Craniata</taxon>
        <taxon>Vertebrata</taxon>
        <taxon>Euteleostomi</taxon>
        <taxon>Actinopterygii</taxon>
        <taxon>Neopterygii</taxon>
        <taxon>Teleostei</taxon>
        <taxon>Anguilliformes</taxon>
        <taxon>Anguillidae</taxon>
        <taxon>Anguilla</taxon>
    </lineage>
</organism>
<protein>
    <submittedName>
        <fullName evidence="1">Uncharacterized protein</fullName>
    </submittedName>
</protein>
<dbReference type="EMBL" id="GBXM01014369">
    <property type="protein sequence ID" value="JAH94208.1"/>
    <property type="molecule type" value="Transcribed_RNA"/>
</dbReference>
<accession>A0A0E9WXK0</accession>
<sequence length="87" mass="10199">MPQNWTERSTVENTQTFRAYTIFKLISPTCLGQWSAKPTSWRKTGSKLGFGKKKRPLLIETLKYKLVKKVFKHFSLPLIIFSRNTLH</sequence>